<protein>
    <submittedName>
        <fullName evidence="1">Uncharacterized protein</fullName>
    </submittedName>
</protein>
<dbReference type="RefSeq" id="YP_009956112.1">
    <property type="nucleotide sequence ID" value="NC_051648.1"/>
</dbReference>
<proteinExistence type="predicted"/>
<dbReference type="EMBL" id="MN586001">
    <property type="protein sequence ID" value="QGJ90868.1"/>
    <property type="molecule type" value="Genomic_DNA"/>
</dbReference>
<dbReference type="Proteomes" id="UP000425586">
    <property type="component" value="Segment"/>
</dbReference>
<sequence length="125" mass="13473">MNNPELRAVLTEALSESLKRLWTDPEDAADQAAWDALPGKLADAVASLPGVAVIQLPEPDEREDEEQEFTDFPGVGLYVPVVFDRHPGEVQIRAGAWCDEPLSVDEARGLAASILAAASYAEEAE</sequence>
<keyword evidence="2" id="KW-1185">Reference proteome</keyword>
<reference evidence="1 2" key="1">
    <citation type="submission" date="2019-10" db="EMBL/GenBank/DDBJ databases">
        <authorList>
            <person name="Bowling-Charles T.M."/>
            <person name="Brooks R.H."/>
            <person name="Dang K.T."/>
            <person name="Darby A.T."/>
            <person name="Goings P.A."/>
            <person name="Johnson M.N."/>
            <person name="Knowles K.A."/>
            <person name="Mason M.A."/>
            <person name="Nguyen A."/>
            <person name="Tabassum A."/>
            <person name="Tran T."/>
            <person name="Webb C.J."/>
            <person name="Ross J.F."/>
            <person name="Zack K.M."/>
            <person name="Garlena R.A."/>
            <person name="Russell D.A."/>
            <person name="Pope W.H."/>
            <person name="Jacobs-Sera D."/>
            <person name="Hatfull G.F."/>
        </authorList>
    </citation>
    <scope>NUCLEOTIDE SEQUENCE [LARGE SCALE GENOMIC DNA]</scope>
</reference>
<dbReference type="GeneID" id="60327616"/>
<accession>A0A649VEV0</accession>
<evidence type="ECO:0000313" key="1">
    <source>
        <dbReference type="EMBL" id="QGJ90868.1"/>
    </source>
</evidence>
<gene>
    <name evidence="1" type="primary">83</name>
    <name evidence="1" type="ORF">SEA_DONKEYKONG_83</name>
</gene>
<organism evidence="1 2">
    <name type="scientific">Mycobacterium phage Donkeykong</name>
    <dbReference type="NCBI Taxonomy" id="2656572"/>
    <lineage>
        <taxon>Viruses</taxon>
        <taxon>Duplodnaviria</taxon>
        <taxon>Heunggongvirae</taxon>
        <taxon>Uroviricota</taxon>
        <taxon>Caudoviricetes</taxon>
        <taxon>Gracegardnervirinae</taxon>
        <taxon>Cheoctovirus</taxon>
        <taxon>Cheoctovirus donkeykong</taxon>
    </lineage>
</organism>
<name>A0A649VEV0_9CAUD</name>
<evidence type="ECO:0000313" key="2">
    <source>
        <dbReference type="Proteomes" id="UP000425586"/>
    </source>
</evidence>
<dbReference type="KEGG" id="vg:60327616"/>